<evidence type="ECO:0000259" key="2">
    <source>
        <dbReference type="Pfam" id="PF17111"/>
    </source>
</evidence>
<evidence type="ECO:0008006" key="6">
    <source>
        <dbReference type="Google" id="ProtNLM"/>
    </source>
</evidence>
<dbReference type="AlphaFoldDB" id="A0A9P8HF14"/>
<dbReference type="InterPro" id="IPR031348">
    <property type="entry name" value="PigL_N"/>
</dbReference>
<dbReference type="EMBL" id="JAIMJC010000006">
    <property type="protein sequence ID" value="KAH0524009.1"/>
    <property type="molecule type" value="Genomic_DNA"/>
</dbReference>
<accession>A0A9P8HF14</accession>
<gene>
    <name evidence="4" type="ORF">TsFJ059_008933</name>
</gene>
<dbReference type="Proteomes" id="UP000826573">
    <property type="component" value="Unassembled WGS sequence"/>
</dbReference>
<evidence type="ECO:0000256" key="1">
    <source>
        <dbReference type="SAM" id="MobiDB-lite"/>
    </source>
</evidence>
<feature type="compositionally biased region" description="Low complexity" evidence="1">
    <location>
        <begin position="449"/>
        <end position="461"/>
    </location>
</feature>
<feature type="domain" description="Ubiquitin-like" evidence="3">
    <location>
        <begin position="303"/>
        <end position="382"/>
    </location>
</feature>
<keyword evidence="5" id="KW-1185">Reference proteome</keyword>
<feature type="domain" description="Azaphilone pigments biosynthesis cluster protein L N-terminal" evidence="2">
    <location>
        <begin position="37"/>
        <end position="215"/>
    </location>
</feature>
<sequence length="518" mass="59037">MALPFSFSVSEFFIVRQLIGKVAVELRENGEAAPEYQSLLIELEALERALRHLQTLKPTKHELIQLTSIRATALACERPLRNFLDKISKFERRLGSFDIANNTLKGLPRKMQFKIMLKEDVKELRSALASHVATINLLLMTQTVASISVAEDDRSYFASRLESKISTHNRVLEAVNGRVDTSLARQQEIKITLEAQSSAVDELGKKTDETRQSIQKIETMANHTRAETKTTLETVTEMLSLITSGAMHLHQIAKQLRKMIRVCATFTEEMRIAMSRLMDLFLSLQTTLQRIDHNIPMRLYLPIVQFTTALGETMALPYQLCQQWTTFKELLRVVFLDKPGKFRVDMGKYLVMNARGGRILSEGSWQHSVKQDDHLSMSIVLDELAARAGRCPFPSCHASTQSVEVENGGRTCPKCCRWSLLTLENASSSEIKPMYTTLADKDHNGSIPNSNSSSRSNNNNSLEEETRLIEGKEDIELYRQIQVQVQVQQSPITERTTKYRGFRGFLKKYRRMFRSRQS</sequence>
<evidence type="ECO:0000259" key="3">
    <source>
        <dbReference type="Pfam" id="PF22893"/>
    </source>
</evidence>
<organism evidence="4 5">
    <name type="scientific">Trichoderma semiorbis</name>
    <dbReference type="NCBI Taxonomy" id="1491008"/>
    <lineage>
        <taxon>Eukaryota</taxon>
        <taxon>Fungi</taxon>
        <taxon>Dikarya</taxon>
        <taxon>Ascomycota</taxon>
        <taxon>Pezizomycotina</taxon>
        <taxon>Sordariomycetes</taxon>
        <taxon>Hypocreomycetidae</taxon>
        <taxon>Hypocreales</taxon>
        <taxon>Hypocreaceae</taxon>
        <taxon>Trichoderma</taxon>
    </lineage>
</organism>
<dbReference type="InterPro" id="IPR054464">
    <property type="entry name" value="ULD_fung"/>
</dbReference>
<reference evidence="4 5" key="1">
    <citation type="submission" date="2021-08" db="EMBL/GenBank/DDBJ databases">
        <title>The highly contiguous genome resource for Trichoderma semiorbis FJ059, a fungal antagonistic to plant pathogens.</title>
        <authorList>
            <person name="Liu T."/>
        </authorList>
    </citation>
    <scope>NUCLEOTIDE SEQUENCE [LARGE SCALE GENOMIC DNA]</scope>
    <source>
        <strain evidence="4 5">FJ059</strain>
    </source>
</reference>
<evidence type="ECO:0000313" key="4">
    <source>
        <dbReference type="EMBL" id="KAH0524009.1"/>
    </source>
</evidence>
<name>A0A9P8HF14_9HYPO</name>
<protein>
    <recommendedName>
        <fullName evidence="6">Fungal N-terminal domain-containing protein</fullName>
    </recommendedName>
</protein>
<dbReference type="Pfam" id="PF17111">
    <property type="entry name" value="PigL_N"/>
    <property type="match status" value="1"/>
</dbReference>
<dbReference type="Pfam" id="PF22893">
    <property type="entry name" value="ULD_2"/>
    <property type="match status" value="1"/>
</dbReference>
<feature type="region of interest" description="Disordered" evidence="1">
    <location>
        <begin position="439"/>
        <end position="465"/>
    </location>
</feature>
<comment type="caution">
    <text evidence="4">The sequence shown here is derived from an EMBL/GenBank/DDBJ whole genome shotgun (WGS) entry which is preliminary data.</text>
</comment>
<proteinExistence type="predicted"/>
<evidence type="ECO:0000313" key="5">
    <source>
        <dbReference type="Proteomes" id="UP000826573"/>
    </source>
</evidence>
<dbReference type="PANTHER" id="PTHR38886:SF1">
    <property type="entry name" value="NACHT-NTPASE AND P-LOOP NTPASES N-TERMINAL DOMAIN-CONTAINING PROTEIN"/>
    <property type="match status" value="1"/>
</dbReference>
<dbReference type="PANTHER" id="PTHR38886">
    <property type="entry name" value="SESA DOMAIN-CONTAINING PROTEIN"/>
    <property type="match status" value="1"/>
</dbReference>